<dbReference type="EMBL" id="JAWWNJ010000053">
    <property type="protein sequence ID" value="KAK7015675.1"/>
    <property type="molecule type" value="Genomic_DNA"/>
</dbReference>
<feature type="domain" description="Zinc knuckle" evidence="2">
    <location>
        <begin position="227"/>
        <end position="251"/>
    </location>
</feature>
<feature type="compositionally biased region" description="Polar residues" evidence="1">
    <location>
        <begin position="204"/>
        <end position="223"/>
    </location>
</feature>
<evidence type="ECO:0000313" key="3">
    <source>
        <dbReference type="EMBL" id="KAK7015675.1"/>
    </source>
</evidence>
<evidence type="ECO:0000259" key="2">
    <source>
        <dbReference type="Pfam" id="PF15288"/>
    </source>
</evidence>
<reference evidence="3 4" key="1">
    <citation type="journal article" date="2024" name="J Genomics">
        <title>Draft genome sequencing and assembly of Favolaschia claudopus CIRM-BRFM 2984 isolated from oak limbs.</title>
        <authorList>
            <person name="Navarro D."/>
            <person name="Drula E."/>
            <person name="Chaduli D."/>
            <person name="Cazenave R."/>
            <person name="Ahrendt S."/>
            <person name="Wang J."/>
            <person name="Lipzen A."/>
            <person name="Daum C."/>
            <person name="Barry K."/>
            <person name="Grigoriev I.V."/>
            <person name="Favel A."/>
            <person name="Rosso M.N."/>
            <person name="Martin F."/>
        </authorList>
    </citation>
    <scope>NUCLEOTIDE SEQUENCE [LARGE SCALE GENOMIC DNA]</scope>
    <source>
        <strain evidence="3 4">CIRM-BRFM 2984</strain>
    </source>
</reference>
<comment type="caution">
    <text evidence="3">The sequence shown here is derived from an EMBL/GenBank/DDBJ whole genome shotgun (WGS) entry which is preliminary data.</text>
</comment>
<organism evidence="3 4">
    <name type="scientific">Favolaschia claudopus</name>
    <dbReference type="NCBI Taxonomy" id="2862362"/>
    <lineage>
        <taxon>Eukaryota</taxon>
        <taxon>Fungi</taxon>
        <taxon>Dikarya</taxon>
        <taxon>Basidiomycota</taxon>
        <taxon>Agaricomycotina</taxon>
        <taxon>Agaricomycetes</taxon>
        <taxon>Agaricomycetidae</taxon>
        <taxon>Agaricales</taxon>
        <taxon>Marasmiineae</taxon>
        <taxon>Mycenaceae</taxon>
        <taxon>Favolaschia</taxon>
    </lineage>
</organism>
<dbReference type="InterPro" id="IPR041670">
    <property type="entry name" value="Znf-CCHC_6"/>
</dbReference>
<feature type="non-terminal residue" evidence="3">
    <location>
        <position position="1"/>
    </location>
</feature>
<evidence type="ECO:0000313" key="4">
    <source>
        <dbReference type="Proteomes" id="UP001362999"/>
    </source>
</evidence>
<feature type="region of interest" description="Disordered" evidence="1">
    <location>
        <begin position="243"/>
        <end position="282"/>
    </location>
</feature>
<dbReference type="AlphaFoldDB" id="A0AAW0ARA7"/>
<dbReference type="Proteomes" id="UP001362999">
    <property type="component" value="Unassembled WGS sequence"/>
</dbReference>
<protein>
    <recommendedName>
        <fullName evidence="2">Zinc knuckle domain-containing protein</fullName>
    </recommendedName>
</protein>
<feature type="region of interest" description="Disordered" evidence="1">
    <location>
        <begin position="199"/>
        <end position="223"/>
    </location>
</feature>
<feature type="compositionally biased region" description="Basic and acidic residues" evidence="1">
    <location>
        <begin position="10"/>
        <end position="19"/>
    </location>
</feature>
<feature type="region of interest" description="Disordered" evidence="1">
    <location>
        <begin position="1"/>
        <end position="35"/>
    </location>
</feature>
<proteinExistence type="predicted"/>
<name>A0AAW0ARA7_9AGAR</name>
<accession>A0AAW0ARA7</accession>
<gene>
    <name evidence="3" type="ORF">R3P38DRAFT_2543472</name>
</gene>
<sequence length="347" mass="39293">ASRDKRRAAYRRDKVVERAGRKKKQDGDELSPEMDDLINAGSETRRIKCFRVPFRLYFSSDKSTSDHSNCVANTPRVCCELCNPAYFESFATVDLPKPPPVPHKSRIAKYESEARDMKLGDALHEFRRDATRRKFSRAVLKNSGPGVVMSNEVLQRIVDCAHWYKVQTIEHLEKETRWAGAAEFGADVLALIDTYSPRPVAPQPDSTPLATHDSNGASSSVGTLRSRKCSKCGALDHIASNKKCPFHPQHRPQHIDNNPGDENTEPPAVPLSTPARSETRPQPRPLYRQLEMSVFTPPSCNLFHDSLGSRFSVRVYFWSRPCSSISFHDSTRNHLHFDIIRRYYAVA</sequence>
<dbReference type="Pfam" id="PF15288">
    <property type="entry name" value="zf-CCHC_6"/>
    <property type="match status" value="1"/>
</dbReference>
<evidence type="ECO:0000256" key="1">
    <source>
        <dbReference type="SAM" id="MobiDB-lite"/>
    </source>
</evidence>
<keyword evidence="4" id="KW-1185">Reference proteome</keyword>